<dbReference type="SUPFAM" id="SSF52540">
    <property type="entry name" value="P-loop containing nucleoside triphosphate hydrolases"/>
    <property type="match status" value="1"/>
</dbReference>
<dbReference type="GO" id="GO:0016301">
    <property type="term" value="F:kinase activity"/>
    <property type="evidence" value="ECO:0007669"/>
    <property type="project" value="UniProtKB-KW"/>
</dbReference>
<comment type="caution">
    <text evidence="2">The sequence shown here is derived from an EMBL/GenBank/DDBJ whole genome shotgun (WGS) entry which is preliminary data.</text>
</comment>
<keyword evidence="2" id="KW-0418">Kinase</keyword>
<reference evidence="2 3" key="1">
    <citation type="journal article" date="2011" name="Syst. Appl. Microbiol.">
        <title>Defluviimonas denitrificans gen. nov., sp. nov., and Pararhodobacter aggregans gen. nov., sp. nov., non-phototrophic Rhodobacteraceae from the biofilter of a marine aquaculture.</title>
        <authorList>
            <person name="Foesel B.U."/>
            <person name="Drake H.L."/>
            <person name="Schramm A."/>
        </authorList>
    </citation>
    <scope>NUCLEOTIDE SEQUENCE [LARGE SCALE GENOMIC DNA]</scope>
    <source>
        <strain evidence="2 3">D1-19</strain>
    </source>
</reference>
<dbReference type="AlphaFoldDB" id="A0A2T7UXR4"/>
<name>A0A2T7UXR4_9RHOB</name>
<accession>A0A2T7UXR4</accession>
<dbReference type="RefSeq" id="WP_107750087.1">
    <property type="nucleotide sequence ID" value="NZ_QBKF01000001.1"/>
</dbReference>
<evidence type="ECO:0000313" key="3">
    <source>
        <dbReference type="Proteomes" id="UP000244810"/>
    </source>
</evidence>
<dbReference type="Gene3D" id="3.40.50.300">
    <property type="entry name" value="P-loop containing nucleotide triphosphate hydrolases"/>
    <property type="match status" value="1"/>
</dbReference>
<dbReference type="SMART" id="SM00382">
    <property type="entry name" value="AAA"/>
    <property type="match status" value="1"/>
</dbReference>
<gene>
    <name evidence="2" type="ORF">DDE23_04080</name>
</gene>
<dbReference type="InterPro" id="IPR027417">
    <property type="entry name" value="P-loop_NTPase"/>
</dbReference>
<keyword evidence="3" id="KW-1185">Reference proteome</keyword>
<dbReference type="PANTHER" id="PTHR10285">
    <property type="entry name" value="URIDINE KINASE"/>
    <property type="match status" value="1"/>
</dbReference>
<dbReference type="InterPro" id="IPR003593">
    <property type="entry name" value="AAA+_ATPase"/>
</dbReference>
<protein>
    <submittedName>
        <fullName evidence="2">Nucleoside/nucleotide kinase family protein</fullName>
    </submittedName>
</protein>
<organism evidence="2 3">
    <name type="scientific">Pararhodobacter aggregans</name>
    <dbReference type="NCBI Taxonomy" id="404875"/>
    <lineage>
        <taxon>Bacteria</taxon>
        <taxon>Pseudomonadati</taxon>
        <taxon>Pseudomonadota</taxon>
        <taxon>Alphaproteobacteria</taxon>
        <taxon>Rhodobacterales</taxon>
        <taxon>Paracoccaceae</taxon>
        <taxon>Pararhodobacter</taxon>
    </lineage>
</organism>
<dbReference type="NCBIfam" id="NF006746">
    <property type="entry name" value="PRK09270.1-5"/>
    <property type="match status" value="1"/>
</dbReference>
<evidence type="ECO:0000313" key="2">
    <source>
        <dbReference type="EMBL" id="PVE49583.1"/>
    </source>
</evidence>
<proteinExistence type="predicted"/>
<sequence length="203" mass="21933">MTEALAATIRSRLGAGPSRRFVALAGPPGSGKSTLAEGLARALGPAAAVLPMDGYHLDNALLEARGQRSRKGAPWTFDVDGLARDLARLRADDRAVLVPVFDRALDLSRGSAREIGPAVRIVLVEGNYLLLRAPPWSDLARLWDLTIRLSVPEPVLEARLLARWRALGWSDERARDWVRSNDLPNIRAVGEGSAEADLIHPAG</sequence>
<keyword evidence="2" id="KW-0808">Transferase</keyword>
<dbReference type="EMBL" id="QDDR01000001">
    <property type="protein sequence ID" value="PVE49583.1"/>
    <property type="molecule type" value="Genomic_DNA"/>
</dbReference>
<feature type="domain" description="AAA+ ATPase" evidence="1">
    <location>
        <begin position="18"/>
        <end position="153"/>
    </location>
</feature>
<dbReference type="Proteomes" id="UP000244810">
    <property type="component" value="Unassembled WGS sequence"/>
</dbReference>
<dbReference type="OrthoDB" id="1550976at2"/>
<evidence type="ECO:0000259" key="1">
    <source>
        <dbReference type="SMART" id="SM00382"/>
    </source>
</evidence>